<sequence>MGGFFGGNMNMGGRGGRGGGGGWSARNESWRGPWAPPVSDERWRPPQYQEPQGSGDYQFGPDRAPTNIDEAFLRRCGAKRLNSGHLVDRNGFTLQSELYDESQRNLDNISQDDLDKKVQQQIEMMRKMEDEEKKKKEKKKEAKKLEESEGEDEYEEVPPEPEHKKPEIANATATAPEPGPSNFAQKYKKKTWFNAYQESVQELKRQVYGRSLLPNPAPVSSGYFFQSPPPSNLAPAPVPVPVHVPIHTPSSSRPPPKKVPRVELPPPGIVNMGPSTSSRQYGNVDAFGAPIRTRDGSASSESDEDEAIVKLKEIIRNYGQ</sequence>
<dbReference type="Proteomes" id="UP000005237">
    <property type="component" value="Unassembled WGS sequence"/>
</dbReference>
<feature type="compositionally biased region" description="Basic and acidic residues" evidence="1">
    <location>
        <begin position="113"/>
        <end position="147"/>
    </location>
</feature>
<organism evidence="2 3">
    <name type="scientific">Caenorhabditis japonica</name>
    <dbReference type="NCBI Taxonomy" id="281687"/>
    <lineage>
        <taxon>Eukaryota</taxon>
        <taxon>Metazoa</taxon>
        <taxon>Ecdysozoa</taxon>
        <taxon>Nematoda</taxon>
        <taxon>Chromadorea</taxon>
        <taxon>Rhabditida</taxon>
        <taxon>Rhabditina</taxon>
        <taxon>Rhabditomorpha</taxon>
        <taxon>Rhabditoidea</taxon>
        <taxon>Rhabditidae</taxon>
        <taxon>Peloderinae</taxon>
        <taxon>Caenorhabditis</taxon>
    </lineage>
</organism>
<feature type="region of interest" description="Disordered" evidence="1">
    <location>
        <begin position="103"/>
        <end position="186"/>
    </location>
</feature>
<feature type="compositionally biased region" description="Gly residues" evidence="1">
    <location>
        <begin position="1"/>
        <end position="23"/>
    </location>
</feature>
<evidence type="ECO:0000313" key="3">
    <source>
        <dbReference type="Proteomes" id="UP000005237"/>
    </source>
</evidence>
<keyword evidence="3" id="KW-1185">Reference proteome</keyword>
<name>A0A8R1DFS3_CAEJA</name>
<feature type="region of interest" description="Disordered" evidence="1">
    <location>
        <begin position="244"/>
        <end position="283"/>
    </location>
</feature>
<dbReference type="AlphaFoldDB" id="A0A8R1DFS3"/>
<evidence type="ECO:0000313" key="2">
    <source>
        <dbReference type="EnsemblMetazoa" id="CJA01157.1"/>
    </source>
</evidence>
<protein>
    <submittedName>
        <fullName evidence="2">Uncharacterized protein</fullName>
    </submittedName>
</protein>
<evidence type="ECO:0000256" key="1">
    <source>
        <dbReference type="SAM" id="MobiDB-lite"/>
    </source>
</evidence>
<reference evidence="3" key="1">
    <citation type="submission" date="2010-08" db="EMBL/GenBank/DDBJ databases">
        <authorList>
            <consortium name="Caenorhabditis japonica Sequencing Consortium"/>
            <person name="Wilson R.K."/>
        </authorList>
    </citation>
    <scope>NUCLEOTIDE SEQUENCE [LARGE SCALE GENOMIC DNA]</scope>
    <source>
        <strain evidence="3">DF5081</strain>
    </source>
</reference>
<feature type="compositionally biased region" description="Acidic residues" evidence="1">
    <location>
        <begin position="148"/>
        <end position="159"/>
    </location>
</feature>
<proteinExistence type="predicted"/>
<reference evidence="2" key="2">
    <citation type="submission" date="2022-06" db="UniProtKB">
        <authorList>
            <consortium name="EnsemblMetazoa"/>
        </authorList>
    </citation>
    <scope>IDENTIFICATION</scope>
    <source>
        <strain evidence="2">DF5081</strain>
    </source>
</reference>
<dbReference type="EnsemblMetazoa" id="CJA01157.1">
    <property type="protein sequence ID" value="CJA01157.1"/>
    <property type="gene ID" value="WBGene00120362"/>
</dbReference>
<feature type="region of interest" description="Disordered" evidence="1">
    <location>
        <begin position="1"/>
        <end position="65"/>
    </location>
</feature>
<accession>A0A8R1DFS3</accession>